<organism evidence="1 2">
    <name type="scientific">Candidatus Roizmanbacteria bacterium RIFCSPHIGHO2_01_FULL_39_12b</name>
    <dbReference type="NCBI Taxonomy" id="1802030"/>
    <lineage>
        <taxon>Bacteria</taxon>
        <taxon>Candidatus Roizmaniibacteriota</taxon>
    </lineage>
</organism>
<sequence length="63" mass="7377">MRILFDRLQEIVRGITRRFGIDIVRFSLTELEASDREIYLKVAPYTMTSIERVMTAVESVNIL</sequence>
<dbReference type="Proteomes" id="UP000178372">
    <property type="component" value="Unassembled WGS sequence"/>
</dbReference>
<evidence type="ECO:0000313" key="1">
    <source>
        <dbReference type="EMBL" id="OGK15193.1"/>
    </source>
</evidence>
<accession>A0A1F7G8F7</accession>
<dbReference type="AlphaFoldDB" id="A0A1F7G8F7"/>
<evidence type="ECO:0000313" key="2">
    <source>
        <dbReference type="Proteomes" id="UP000178372"/>
    </source>
</evidence>
<gene>
    <name evidence="1" type="ORF">A2690_00240</name>
</gene>
<name>A0A1F7G8F7_9BACT</name>
<proteinExistence type="predicted"/>
<dbReference type="EMBL" id="MFZF01000033">
    <property type="protein sequence ID" value="OGK15193.1"/>
    <property type="molecule type" value="Genomic_DNA"/>
</dbReference>
<reference evidence="1 2" key="1">
    <citation type="journal article" date="2016" name="Nat. Commun.">
        <title>Thousands of microbial genomes shed light on interconnected biogeochemical processes in an aquifer system.</title>
        <authorList>
            <person name="Anantharaman K."/>
            <person name="Brown C.T."/>
            <person name="Hug L.A."/>
            <person name="Sharon I."/>
            <person name="Castelle C.J."/>
            <person name="Probst A.J."/>
            <person name="Thomas B.C."/>
            <person name="Singh A."/>
            <person name="Wilkins M.J."/>
            <person name="Karaoz U."/>
            <person name="Brodie E.L."/>
            <person name="Williams K.H."/>
            <person name="Hubbard S.S."/>
            <person name="Banfield J.F."/>
        </authorList>
    </citation>
    <scope>NUCLEOTIDE SEQUENCE [LARGE SCALE GENOMIC DNA]</scope>
</reference>
<comment type="caution">
    <text evidence="1">The sequence shown here is derived from an EMBL/GenBank/DDBJ whole genome shotgun (WGS) entry which is preliminary data.</text>
</comment>
<protein>
    <submittedName>
        <fullName evidence="1">Uncharacterized protein</fullName>
    </submittedName>
</protein>